<dbReference type="InterPro" id="IPR000794">
    <property type="entry name" value="Beta-ketoacyl_synthase"/>
</dbReference>
<dbReference type="InterPro" id="IPR014031">
    <property type="entry name" value="Ketoacyl_synth_C"/>
</dbReference>
<evidence type="ECO:0000259" key="5">
    <source>
        <dbReference type="PROSITE" id="PS52004"/>
    </source>
</evidence>
<dbReference type="PROSITE" id="PS52004">
    <property type="entry name" value="KS3_2"/>
    <property type="match status" value="1"/>
</dbReference>
<dbReference type="InterPro" id="IPR014030">
    <property type="entry name" value="Ketoacyl_synth_N"/>
</dbReference>
<dbReference type="InterPro" id="IPR016039">
    <property type="entry name" value="Thiolase-like"/>
</dbReference>
<protein>
    <submittedName>
        <fullName evidence="6">Beta-ketoacyl-[acyl-carrier-protein] synthase family protein</fullName>
    </submittedName>
</protein>
<evidence type="ECO:0000313" key="6">
    <source>
        <dbReference type="EMBL" id="MDB1123256.1"/>
    </source>
</evidence>
<evidence type="ECO:0000256" key="4">
    <source>
        <dbReference type="RuleBase" id="RU003694"/>
    </source>
</evidence>
<dbReference type="CDD" id="cd00834">
    <property type="entry name" value="KAS_I_II"/>
    <property type="match status" value="1"/>
</dbReference>
<gene>
    <name evidence="6" type="ORF">PGX00_06100</name>
</gene>
<evidence type="ECO:0000256" key="2">
    <source>
        <dbReference type="ARBA" id="ARBA00008467"/>
    </source>
</evidence>
<feature type="domain" description="Ketosynthase family 3 (KS3)" evidence="5">
    <location>
        <begin position="1"/>
        <end position="394"/>
    </location>
</feature>
<dbReference type="Pfam" id="PF00109">
    <property type="entry name" value="ketoacyl-synt"/>
    <property type="match status" value="1"/>
</dbReference>
<accession>A0ABT4YNY6</accession>
<dbReference type="InterPro" id="IPR018201">
    <property type="entry name" value="Ketoacyl_synth_AS"/>
</dbReference>
<dbReference type="EMBL" id="JAQLOI010000001">
    <property type="protein sequence ID" value="MDB1123256.1"/>
    <property type="molecule type" value="Genomic_DNA"/>
</dbReference>
<evidence type="ECO:0000313" key="7">
    <source>
        <dbReference type="Proteomes" id="UP001210678"/>
    </source>
</evidence>
<dbReference type="SMART" id="SM00825">
    <property type="entry name" value="PKS_KS"/>
    <property type="match status" value="1"/>
</dbReference>
<dbReference type="SUPFAM" id="SSF53901">
    <property type="entry name" value="Thiolase-like"/>
    <property type="match status" value="2"/>
</dbReference>
<comment type="similarity">
    <text evidence="2 4">Belongs to the thiolase-like superfamily. Beta-ketoacyl-ACP synthases family.</text>
</comment>
<dbReference type="PANTHER" id="PTHR11712">
    <property type="entry name" value="POLYKETIDE SYNTHASE-RELATED"/>
    <property type="match status" value="1"/>
</dbReference>
<keyword evidence="7" id="KW-1185">Reference proteome</keyword>
<name>A0ABT4YNY6_9VIBR</name>
<evidence type="ECO:0000256" key="3">
    <source>
        <dbReference type="ARBA" id="ARBA00022679"/>
    </source>
</evidence>
<dbReference type="Gene3D" id="3.40.47.10">
    <property type="match status" value="1"/>
</dbReference>
<proteinExistence type="inferred from homology"/>
<dbReference type="NCBIfam" id="NF006618">
    <property type="entry name" value="PRK09185.1"/>
    <property type="match status" value="1"/>
</dbReference>
<reference evidence="6 7" key="1">
    <citation type="submission" date="2023-01" db="EMBL/GenBank/DDBJ databases">
        <title>Vibrio sp. KJ40-1 sp.nov, isolated from marine algae.</title>
        <authorList>
            <person name="Butt M."/>
            <person name="Kim J.M.J."/>
            <person name="Jeon C.O.C."/>
        </authorList>
    </citation>
    <scope>NUCLEOTIDE SEQUENCE [LARGE SCALE GENOMIC DNA]</scope>
    <source>
        <strain evidence="6 7">KJ40-1</strain>
    </source>
</reference>
<comment type="caution">
    <text evidence="6">The sequence shown here is derived from an EMBL/GenBank/DDBJ whole genome shotgun (WGS) entry which is preliminary data.</text>
</comment>
<sequence length="397" mass="42596">MTISKQYPIYIQACGFHSALGKSQQEIHKRLLDNKSPDMVVVDNVLNDGCSTVVGKVNDALPELPKHLKHFNSRNNRLALSALTQIHDDVIRAIETYGNERVAVIIGTSTSGISDGESALDTLFKSGSFPAEYHYSKQELGNPAEFVSEYFSLEGPCYAISTACSSSGRVFLSAKRMLKANLVDAVIVGGVDSLCKLTLNGFRCLDALSTTHCNPFSKNRDGINIGEAAAFMLLSREETDSKVALLGAGDSSDAHHISAPHPEGIGAIEAMGKALNDAQLDASDIGYINAHGTATPLNDAMESKAISRVFDHVPVSSTKPLTGHTLGAASAVEAAISWHILTYNLQLPIQINDGEHDDLPIQLIEEHQYLAPKKAILSNSFAFGGNNISLIFGYANE</sequence>
<dbReference type="InterPro" id="IPR020841">
    <property type="entry name" value="PKS_Beta-ketoAc_synthase_dom"/>
</dbReference>
<comment type="pathway">
    <text evidence="1">Lipid metabolism; fatty acid biosynthesis.</text>
</comment>
<dbReference type="Proteomes" id="UP001210678">
    <property type="component" value="Unassembled WGS sequence"/>
</dbReference>
<evidence type="ECO:0000256" key="1">
    <source>
        <dbReference type="ARBA" id="ARBA00005194"/>
    </source>
</evidence>
<dbReference type="RefSeq" id="WP_272133708.1">
    <property type="nucleotide sequence ID" value="NZ_JAQLOI010000001.1"/>
</dbReference>
<dbReference type="PANTHER" id="PTHR11712:SF320">
    <property type="entry name" value="BETA-KETOACYL SYNTHASE"/>
    <property type="match status" value="1"/>
</dbReference>
<dbReference type="PROSITE" id="PS00606">
    <property type="entry name" value="KS3_1"/>
    <property type="match status" value="1"/>
</dbReference>
<dbReference type="Pfam" id="PF02801">
    <property type="entry name" value="Ketoacyl-synt_C"/>
    <property type="match status" value="1"/>
</dbReference>
<keyword evidence="3 4" id="KW-0808">Transferase</keyword>
<organism evidence="6 7">
    <name type="scientific">Vibrio algarum</name>
    <dbReference type="NCBI Taxonomy" id="3020714"/>
    <lineage>
        <taxon>Bacteria</taxon>
        <taxon>Pseudomonadati</taxon>
        <taxon>Pseudomonadota</taxon>
        <taxon>Gammaproteobacteria</taxon>
        <taxon>Vibrionales</taxon>
        <taxon>Vibrionaceae</taxon>
        <taxon>Vibrio</taxon>
    </lineage>
</organism>